<dbReference type="GO" id="GO:0008670">
    <property type="term" value="F:2,4-dienoyl-CoA reductase (NADPH) activity"/>
    <property type="evidence" value="ECO:0007669"/>
    <property type="project" value="TreeGrafter"/>
</dbReference>
<protein>
    <submittedName>
        <fullName evidence="11">2,4-dienoyl-CoA reductase (NADPH2)</fullName>
    </submittedName>
</protein>
<evidence type="ECO:0000256" key="3">
    <source>
        <dbReference type="ARBA" id="ARBA00011048"/>
    </source>
</evidence>
<accession>A0A4R6S5I1</accession>
<evidence type="ECO:0000256" key="2">
    <source>
        <dbReference type="ARBA" id="ARBA00001966"/>
    </source>
</evidence>
<evidence type="ECO:0000313" key="11">
    <source>
        <dbReference type="EMBL" id="TDP93985.1"/>
    </source>
</evidence>
<dbReference type="GO" id="GO:0033543">
    <property type="term" value="P:fatty acid beta-oxidation, unsaturated, even number, reductase/isomerase pathway"/>
    <property type="evidence" value="ECO:0007669"/>
    <property type="project" value="TreeGrafter"/>
</dbReference>
<evidence type="ECO:0000256" key="7">
    <source>
        <dbReference type="ARBA" id="ARBA00023002"/>
    </source>
</evidence>
<keyword evidence="4" id="KW-0285">Flavoprotein</keyword>
<dbReference type="InterPro" id="IPR013785">
    <property type="entry name" value="Aldolase_TIM"/>
</dbReference>
<comment type="cofactor">
    <cofactor evidence="1">
        <name>FMN</name>
        <dbReference type="ChEBI" id="CHEBI:58210"/>
    </cofactor>
</comment>
<keyword evidence="9" id="KW-0411">Iron-sulfur</keyword>
<dbReference type="InterPro" id="IPR036188">
    <property type="entry name" value="FAD/NAD-bd_sf"/>
</dbReference>
<evidence type="ECO:0000256" key="5">
    <source>
        <dbReference type="ARBA" id="ARBA00022643"/>
    </source>
</evidence>
<dbReference type="InterPro" id="IPR023967">
    <property type="entry name" value="CHP03996_oxidoreductase"/>
</dbReference>
<dbReference type="GO" id="GO:0046872">
    <property type="term" value="F:metal ion binding"/>
    <property type="evidence" value="ECO:0007669"/>
    <property type="project" value="UniProtKB-KW"/>
</dbReference>
<gene>
    <name evidence="11" type="ORF">EV186_106379</name>
</gene>
<dbReference type="Proteomes" id="UP000295444">
    <property type="component" value="Unassembled WGS sequence"/>
</dbReference>
<evidence type="ECO:0000256" key="6">
    <source>
        <dbReference type="ARBA" id="ARBA00022723"/>
    </source>
</evidence>
<evidence type="ECO:0000256" key="1">
    <source>
        <dbReference type="ARBA" id="ARBA00001917"/>
    </source>
</evidence>
<comment type="cofactor">
    <cofactor evidence="2">
        <name>[4Fe-4S] cluster</name>
        <dbReference type="ChEBI" id="CHEBI:49883"/>
    </cofactor>
</comment>
<dbReference type="Gene3D" id="3.40.50.720">
    <property type="entry name" value="NAD(P)-binding Rossmann-like Domain"/>
    <property type="match status" value="1"/>
</dbReference>
<keyword evidence="8" id="KW-0408">Iron</keyword>
<evidence type="ECO:0000256" key="8">
    <source>
        <dbReference type="ARBA" id="ARBA00023004"/>
    </source>
</evidence>
<sequence>MITDPVTLAGRQAPSRVLFGPHETNLGRGRAFSDRHVAYYARRARGGAGVIVTETASVHPSDWPYERAPLAAECGPGWAAIASACQGSLVLASLGHSGSQGSPAFGQQALWAPSRVPDVASRELPMAMEQAEIDALIAGFGAATKLAMASGVDGVELEAGQFSLLRQFCSGLTNQRDDRYGDKSTLLHEVIAVVRASVGDGVLGLRLSCDELAPWAGITPDQGASLAASVADAVDYLVVVRGSAMGTSATRPDFHTPPGFNIELCRQVRAAVAGRCPVVLQGSVIDPAMAEEALDGVAELVEMTRAQIAEPDLVALWRAGHGARIRPCVLCNQRCRVRDNRNPIVSCVGEPASGHETEDPPITPAAAPRDVLVVGGGPAGLEAARVLALRGHRVELVERSDVLGGMLRHAPGRFAALADWLAAEIRRLGVTVRTGATADPGDRLVVRAVGSVPGPRAYDVAEGAVVVEAVDVLSGAELPPGAVAVLDPVGDAVGVAVAERLAGAGRSVAIVSQDQVIGTQLALTGDLADANARLQRAGVRLVKRSKPRAVRPGSVLVEDVFTAEQSNVPAEVGVHCGHRLPADADGVTAGDCVAPRTVYEAILEGRRAGALP</sequence>
<evidence type="ECO:0000313" key="12">
    <source>
        <dbReference type="Proteomes" id="UP000295444"/>
    </source>
</evidence>
<dbReference type="OrthoDB" id="3169239at2"/>
<dbReference type="SUPFAM" id="SSF51905">
    <property type="entry name" value="FAD/NAD(P)-binding domain"/>
    <property type="match status" value="1"/>
</dbReference>
<dbReference type="Pfam" id="PF00724">
    <property type="entry name" value="Oxidored_FMN"/>
    <property type="match status" value="1"/>
</dbReference>
<dbReference type="SUPFAM" id="SSF51971">
    <property type="entry name" value="Nucleotide-binding domain"/>
    <property type="match status" value="1"/>
</dbReference>
<evidence type="ECO:0000256" key="4">
    <source>
        <dbReference type="ARBA" id="ARBA00022630"/>
    </source>
</evidence>
<dbReference type="PRINTS" id="PR00419">
    <property type="entry name" value="ADXRDTASE"/>
</dbReference>
<dbReference type="InterPro" id="IPR051793">
    <property type="entry name" value="NADH:flavin_oxidoreductase"/>
</dbReference>
<keyword evidence="5" id="KW-0288">FMN</keyword>
<comment type="caution">
    <text evidence="11">The sequence shown here is derived from an EMBL/GenBank/DDBJ whole genome shotgun (WGS) entry which is preliminary data.</text>
</comment>
<keyword evidence="12" id="KW-1185">Reference proteome</keyword>
<dbReference type="Gene3D" id="3.20.20.70">
    <property type="entry name" value="Aldolase class I"/>
    <property type="match status" value="1"/>
</dbReference>
<dbReference type="Gene3D" id="3.50.50.60">
    <property type="entry name" value="FAD/NAD(P)-binding domain"/>
    <property type="match status" value="1"/>
</dbReference>
<dbReference type="EMBL" id="SNXZ01000006">
    <property type="protein sequence ID" value="TDP93985.1"/>
    <property type="molecule type" value="Genomic_DNA"/>
</dbReference>
<comment type="similarity">
    <text evidence="3">In the N-terminal section; belongs to the NADH:flavin oxidoreductase/NADH oxidase family.</text>
</comment>
<dbReference type="InterPro" id="IPR001155">
    <property type="entry name" value="OxRdtase_FMN_N"/>
</dbReference>
<dbReference type="GO" id="GO:0051536">
    <property type="term" value="F:iron-sulfur cluster binding"/>
    <property type="evidence" value="ECO:0007669"/>
    <property type="project" value="UniProtKB-KW"/>
</dbReference>
<dbReference type="SUPFAM" id="SSF51395">
    <property type="entry name" value="FMN-linked oxidoreductases"/>
    <property type="match status" value="1"/>
</dbReference>
<dbReference type="Pfam" id="PF12831">
    <property type="entry name" value="FAD_oxidored"/>
    <property type="match status" value="1"/>
</dbReference>
<dbReference type="PANTHER" id="PTHR42917">
    <property type="entry name" value="2,4-DIENOYL-COA REDUCTASE"/>
    <property type="match status" value="1"/>
</dbReference>
<keyword evidence="6" id="KW-0479">Metal-binding</keyword>
<dbReference type="NCBIfam" id="TIGR03996">
    <property type="entry name" value="mycofact_OYE_1"/>
    <property type="match status" value="1"/>
</dbReference>
<evidence type="ECO:0000256" key="9">
    <source>
        <dbReference type="ARBA" id="ARBA00023014"/>
    </source>
</evidence>
<evidence type="ECO:0000259" key="10">
    <source>
        <dbReference type="Pfam" id="PF00724"/>
    </source>
</evidence>
<keyword evidence="7" id="KW-0560">Oxidoreductase</keyword>
<proteinExistence type="inferred from homology"/>
<dbReference type="AlphaFoldDB" id="A0A4R6S5I1"/>
<name>A0A4R6S5I1_LABRH</name>
<dbReference type="PANTHER" id="PTHR42917:SF2">
    <property type="entry name" value="2,4-DIENOYL-COA REDUCTASE [(2E)-ENOYL-COA-PRODUCING]"/>
    <property type="match status" value="1"/>
</dbReference>
<reference evidence="11 12" key="1">
    <citation type="submission" date="2019-03" db="EMBL/GenBank/DDBJ databases">
        <title>Genomic Encyclopedia of Type Strains, Phase IV (KMG-IV): sequencing the most valuable type-strain genomes for metagenomic binning, comparative biology and taxonomic classification.</title>
        <authorList>
            <person name="Goeker M."/>
        </authorList>
    </citation>
    <scope>NUCLEOTIDE SEQUENCE [LARGE SCALE GENOMIC DNA]</scope>
    <source>
        <strain evidence="11 12">DSM 45361</strain>
    </source>
</reference>
<dbReference type="GO" id="GO:0010181">
    <property type="term" value="F:FMN binding"/>
    <property type="evidence" value="ECO:0007669"/>
    <property type="project" value="InterPro"/>
</dbReference>
<dbReference type="RefSeq" id="WP_133852960.1">
    <property type="nucleotide sequence ID" value="NZ_SNXZ01000006.1"/>
</dbReference>
<feature type="domain" description="NADH:flavin oxidoreductase/NADH oxidase N-terminal" evidence="10">
    <location>
        <begin position="7"/>
        <end position="315"/>
    </location>
</feature>
<organism evidence="11 12">
    <name type="scientific">Labedaea rhizosphaerae</name>
    <dbReference type="NCBI Taxonomy" id="598644"/>
    <lineage>
        <taxon>Bacteria</taxon>
        <taxon>Bacillati</taxon>
        <taxon>Actinomycetota</taxon>
        <taxon>Actinomycetes</taxon>
        <taxon>Pseudonocardiales</taxon>
        <taxon>Pseudonocardiaceae</taxon>
        <taxon>Labedaea</taxon>
    </lineage>
</organism>